<dbReference type="GeneID" id="66346512"/>
<organism evidence="9 11">
    <name type="scientific">Clostridium beijerinckii</name>
    <name type="common">Clostridium MP</name>
    <dbReference type="NCBI Taxonomy" id="1520"/>
    <lineage>
        <taxon>Bacteria</taxon>
        <taxon>Bacillati</taxon>
        <taxon>Bacillota</taxon>
        <taxon>Clostridia</taxon>
        <taxon>Eubacteriales</taxon>
        <taxon>Clostridiaceae</taxon>
        <taxon>Clostridium</taxon>
    </lineage>
</organism>
<keyword evidence="5 6" id="KW-0378">Hydrolase</keyword>
<dbReference type="InterPro" id="IPR002467">
    <property type="entry name" value="Pept_M24A_MAP1"/>
</dbReference>
<dbReference type="NCBIfam" id="TIGR00500">
    <property type="entry name" value="met_pdase_I"/>
    <property type="match status" value="1"/>
</dbReference>
<proteinExistence type="inferred from homology"/>
<reference evidence="9" key="2">
    <citation type="submission" date="2016-02" db="EMBL/GenBank/DDBJ databases">
        <title>Genome sequence of Clostridium beijerinckii strain 59B.</title>
        <authorList>
            <person name="Little G.T."/>
            <person name="Minton N.P."/>
        </authorList>
    </citation>
    <scope>NUCLEOTIDE SEQUENCE</scope>
    <source>
        <strain evidence="9">NCIMB 14988</strain>
    </source>
</reference>
<dbReference type="PANTHER" id="PTHR43330:SF8">
    <property type="entry name" value="METHIONINE AMINOPEPTIDASE 1D, MITOCHONDRIAL"/>
    <property type="match status" value="1"/>
</dbReference>
<evidence type="ECO:0000256" key="1">
    <source>
        <dbReference type="ARBA" id="ARBA00002521"/>
    </source>
</evidence>
<dbReference type="Gene3D" id="3.10.450.50">
    <property type="match status" value="1"/>
</dbReference>
<keyword evidence="4 6" id="KW-0479">Metal-binding</keyword>
<dbReference type="Pfam" id="PF00557">
    <property type="entry name" value="Peptidase_M24"/>
    <property type="match status" value="1"/>
</dbReference>
<dbReference type="PRINTS" id="PR00599">
    <property type="entry name" value="MAPEPTIDASE"/>
</dbReference>
<dbReference type="OrthoDB" id="9802055at2"/>
<sequence>MILNRNDLCWCKSGVKYKNCHLEFDKKLSDLKRKGHIVPTRDLIKTKEQIEGIRKSAEVNNGLLDLISENIKEGMTTEQIDKLAYDYTISKGGIPADLNYDGFPKSICISINNEVCHGIPSDDVVLKNGDIVNVDATTILNGYYSDASRMFMIGEVSEEARKLVQVTKECVNKGLEAVKPWAFLGDIGAAIQEHAENNGYSVVREFGGHGVGLDIHEDPFVFHFGKRGTDMVLAPGMVFTIEPMINAGSHEIFIDEDNGWTALTADGSLSAQWEHTVLVTEDGVEVISK</sequence>
<evidence type="ECO:0000256" key="7">
    <source>
        <dbReference type="RuleBase" id="RU003653"/>
    </source>
</evidence>
<keyword evidence="3 6" id="KW-0645">Protease</keyword>
<gene>
    <name evidence="6" type="primary">map</name>
    <name evidence="10" type="ORF">HGI39_10465</name>
    <name evidence="9" type="ORF">LF65_04067</name>
</gene>
<dbReference type="EC" id="3.4.11.18" evidence="6 7"/>
<dbReference type="EMBL" id="CP010086">
    <property type="protein sequence ID" value="AJH00612.1"/>
    <property type="molecule type" value="Genomic_DNA"/>
</dbReference>
<dbReference type="RefSeq" id="WP_039771630.1">
    <property type="nucleotide sequence ID" value="NZ_BKAK01000010.1"/>
</dbReference>
<comment type="subunit">
    <text evidence="6">Monomer.</text>
</comment>
<evidence type="ECO:0000256" key="3">
    <source>
        <dbReference type="ARBA" id="ARBA00022670"/>
    </source>
</evidence>
<evidence type="ECO:0000256" key="6">
    <source>
        <dbReference type="HAMAP-Rule" id="MF_01974"/>
    </source>
</evidence>
<dbReference type="NCBIfam" id="NF008970">
    <property type="entry name" value="PRK12318.1"/>
    <property type="match status" value="1"/>
</dbReference>
<feature type="binding site" evidence="6">
    <location>
        <position position="117"/>
    </location>
    <ligand>
        <name>substrate</name>
    </ligand>
</feature>
<dbReference type="GO" id="GO:0046872">
    <property type="term" value="F:metal ion binding"/>
    <property type="evidence" value="ECO:0007669"/>
    <property type="project" value="UniProtKB-UniRule"/>
</dbReference>
<dbReference type="InterPro" id="IPR036005">
    <property type="entry name" value="Creatinase/aminopeptidase-like"/>
</dbReference>
<feature type="binding site" evidence="6">
    <location>
        <position position="274"/>
    </location>
    <ligand>
        <name>a divalent metal cation</name>
        <dbReference type="ChEBI" id="CHEBI:60240"/>
        <label>1</label>
    </ligand>
</feature>
<dbReference type="InterPro" id="IPR000994">
    <property type="entry name" value="Pept_M24"/>
</dbReference>
<dbReference type="Gene3D" id="3.90.230.10">
    <property type="entry name" value="Creatinase/methionine aminopeptidase superfamily"/>
    <property type="match status" value="1"/>
</dbReference>
<dbReference type="EMBL" id="JABAGV010000022">
    <property type="protein sequence ID" value="MBC2475127.1"/>
    <property type="molecule type" value="Genomic_DNA"/>
</dbReference>
<dbReference type="HAMAP" id="MF_01974">
    <property type="entry name" value="MetAP_1"/>
    <property type="match status" value="1"/>
</dbReference>
<comment type="function">
    <text evidence="1 6">Removes the N-terminal methionine from nascent proteins. The N-terminal methionine is often cleaved when the second residue in the primary sequence is small and uncharged (Met-Ala-, Cys, Gly, Pro, Ser, Thr, or Val). Requires deformylation of the N(alpha)-formylated initiator methionine before it can be hydrolyzed.</text>
</comment>
<feature type="binding site" evidence="6">
    <location>
        <position position="146"/>
    </location>
    <ligand>
        <name>a divalent metal cation</name>
        <dbReference type="ChEBI" id="CHEBI:60240"/>
        <label>1</label>
    </ligand>
</feature>
<feature type="binding site" evidence="6">
    <location>
        <position position="209"/>
    </location>
    <ligand>
        <name>a divalent metal cation</name>
        <dbReference type="ChEBI" id="CHEBI:60240"/>
        <label>2</label>
        <note>catalytic</note>
    </ligand>
</feature>
<protein>
    <recommendedName>
        <fullName evidence="6 7">Methionine aminopeptidase</fullName>
        <shortName evidence="6">MAP</shortName>
        <shortName evidence="6">MetAP</shortName>
        <ecNumber evidence="6 7">3.4.11.18</ecNumber>
    </recommendedName>
    <alternativeName>
        <fullName evidence="6">Peptidase M</fullName>
    </alternativeName>
</protein>
<evidence type="ECO:0000256" key="4">
    <source>
        <dbReference type="ARBA" id="ARBA00022723"/>
    </source>
</evidence>
<feature type="binding site" evidence="6">
    <location>
        <position position="274"/>
    </location>
    <ligand>
        <name>a divalent metal cation</name>
        <dbReference type="ChEBI" id="CHEBI:60240"/>
        <label>2</label>
        <note>catalytic</note>
    </ligand>
</feature>
<dbReference type="PROSITE" id="PS00680">
    <property type="entry name" value="MAP_1"/>
    <property type="match status" value="1"/>
</dbReference>
<feature type="binding site" evidence="6">
    <location>
        <position position="135"/>
    </location>
    <ligand>
        <name>a divalent metal cation</name>
        <dbReference type="ChEBI" id="CHEBI:60240"/>
        <label>1</label>
    </ligand>
</feature>
<dbReference type="GO" id="GO:0006508">
    <property type="term" value="P:proteolysis"/>
    <property type="evidence" value="ECO:0007669"/>
    <property type="project" value="UniProtKB-KW"/>
</dbReference>
<reference evidence="10" key="3">
    <citation type="submission" date="2020-04" db="EMBL/GenBank/DDBJ databases">
        <authorList>
            <person name="Brown S."/>
        </authorList>
    </citation>
    <scope>NUCLEOTIDE SEQUENCE</scope>
    <source>
        <strain evidence="10">DJ015</strain>
    </source>
</reference>
<dbReference type="Proteomes" id="UP001194098">
    <property type="component" value="Unassembled WGS sequence"/>
</dbReference>
<feature type="binding site" evidence="6">
    <location>
        <position position="216"/>
    </location>
    <ligand>
        <name>substrate</name>
    </ligand>
</feature>
<evidence type="ECO:0000256" key="2">
    <source>
        <dbReference type="ARBA" id="ARBA00022438"/>
    </source>
</evidence>
<dbReference type="AlphaFoldDB" id="A0A0B5QQN6"/>
<dbReference type="KEGG" id="cbei:LF65_04067"/>
<accession>A0A0B5QQN6</accession>
<comment type="catalytic activity">
    <reaction evidence="6 7">
        <text>Release of N-terminal amino acids, preferentially methionine, from peptides and arylamides.</text>
        <dbReference type="EC" id="3.4.11.18"/>
    </reaction>
</comment>
<keyword evidence="2 6" id="KW-0031">Aminopeptidase</keyword>
<comment type="cofactor">
    <cofactor evidence="6">
        <name>Co(2+)</name>
        <dbReference type="ChEBI" id="CHEBI:48828"/>
    </cofactor>
    <cofactor evidence="6">
        <name>Zn(2+)</name>
        <dbReference type="ChEBI" id="CHEBI:29105"/>
    </cofactor>
    <cofactor evidence="6">
        <name>Mn(2+)</name>
        <dbReference type="ChEBI" id="CHEBI:29035"/>
    </cofactor>
    <cofactor evidence="6">
        <name>Fe(2+)</name>
        <dbReference type="ChEBI" id="CHEBI:29033"/>
    </cofactor>
    <text evidence="6">Binds 2 divalent metal cations per subunit. Has a high-affinity and a low affinity metal-binding site. The true nature of the physiological cofactor is under debate. The enzyme is active with cobalt, zinc, manganese or divalent iron ions. Most likely, methionine aminopeptidases function as mononuclear Fe(2+)-metalloproteases under physiological conditions, and the catalytically relevant metal-binding site has been assigned to the histidine-containing high-affinity site.</text>
</comment>
<dbReference type="SUPFAM" id="SSF55920">
    <property type="entry name" value="Creatinase/aminopeptidase"/>
    <property type="match status" value="1"/>
</dbReference>
<feature type="binding site" evidence="6">
    <location>
        <position position="146"/>
    </location>
    <ligand>
        <name>a divalent metal cation</name>
        <dbReference type="ChEBI" id="CHEBI:60240"/>
        <label>2</label>
        <note>catalytic</note>
    </ligand>
</feature>
<evidence type="ECO:0000256" key="5">
    <source>
        <dbReference type="ARBA" id="ARBA00022801"/>
    </source>
</evidence>
<dbReference type="InterPro" id="IPR004027">
    <property type="entry name" value="SEC_C_motif"/>
</dbReference>
<evidence type="ECO:0000259" key="8">
    <source>
        <dbReference type="Pfam" id="PF00557"/>
    </source>
</evidence>
<dbReference type="Proteomes" id="UP000031866">
    <property type="component" value="Chromosome"/>
</dbReference>
<dbReference type="Pfam" id="PF02810">
    <property type="entry name" value="SEC-C"/>
    <property type="match status" value="1"/>
</dbReference>
<dbReference type="InterPro" id="IPR001714">
    <property type="entry name" value="Pept_M24_MAP"/>
</dbReference>
<evidence type="ECO:0000313" key="11">
    <source>
        <dbReference type="Proteomes" id="UP000031866"/>
    </source>
</evidence>
<feature type="binding site" evidence="6">
    <location>
        <position position="242"/>
    </location>
    <ligand>
        <name>a divalent metal cation</name>
        <dbReference type="ChEBI" id="CHEBI:60240"/>
        <label>2</label>
        <note>catalytic</note>
    </ligand>
</feature>
<feature type="domain" description="Peptidase M24" evidence="8">
    <location>
        <begin position="51"/>
        <end position="281"/>
    </location>
</feature>
<evidence type="ECO:0000313" key="9">
    <source>
        <dbReference type="EMBL" id="AJH00612.1"/>
    </source>
</evidence>
<dbReference type="GO" id="GO:0070006">
    <property type="term" value="F:metalloaminopeptidase activity"/>
    <property type="evidence" value="ECO:0007669"/>
    <property type="project" value="UniProtKB-UniRule"/>
</dbReference>
<comment type="similarity">
    <text evidence="6">Belongs to the peptidase M24A family. Methionine aminopeptidase type 1 subfamily.</text>
</comment>
<dbReference type="CDD" id="cd01086">
    <property type="entry name" value="MetAP1"/>
    <property type="match status" value="1"/>
</dbReference>
<reference evidence="10" key="4">
    <citation type="journal article" date="2022" name="Nat. Biotechnol.">
        <title>Carbon-negative production of acetone and isopropanol by gas fermentation at industrial pilot scale.</title>
        <authorList>
            <person name="Liew F.E."/>
            <person name="Nogle R."/>
            <person name="Abdalla T."/>
            <person name="Rasor B.J."/>
            <person name="Canter C."/>
            <person name="Jensen R.O."/>
            <person name="Wang L."/>
            <person name="Strutz J."/>
            <person name="Chirania P."/>
            <person name="De Tissera S."/>
            <person name="Mueller A.P."/>
            <person name="Ruan Z."/>
            <person name="Gao A."/>
            <person name="Tran L."/>
            <person name="Engle N.L."/>
            <person name="Bromley J.C."/>
            <person name="Daniell J."/>
            <person name="Conrado R."/>
            <person name="Tschaplinski T.J."/>
            <person name="Giannone R.J."/>
            <person name="Hettich R.L."/>
            <person name="Karim A.S."/>
            <person name="Simpson S.D."/>
            <person name="Brown S.D."/>
            <person name="Leang C."/>
            <person name="Jewett M.C."/>
            <person name="Kopke M."/>
        </authorList>
    </citation>
    <scope>NUCLEOTIDE SEQUENCE</scope>
    <source>
        <strain evidence="10">DJ015</strain>
    </source>
</reference>
<name>A0A0B5QQN6_CLOBE</name>
<dbReference type="STRING" id="1520.LF65_04067"/>
<dbReference type="PANTHER" id="PTHR43330">
    <property type="entry name" value="METHIONINE AMINOPEPTIDASE"/>
    <property type="match status" value="1"/>
</dbReference>
<evidence type="ECO:0000313" key="10">
    <source>
        <dbReference type="EMBL" id="MBC2475127.1"/>
    </source>
</evidence>
<dbReference type="GO" id="GO:0004239">
    <property type="term" value="F:initiator methionyl aminopeptidase activity"/>
    <property type="evidence" value="ECO:0007669"/>
    <property type="project" value="UniProtKB-UniRule"/>
</dbReference>
<dbReference type="SUPFAM" id="SSF103642">
    <property type="entry name" value="Sec-C motif"/>
    <property type="match status" value="1"/>
</dbReference>
<reference evidence="11" key="1">
    <citation type="submission" date="2014-12" db="EMBL/GenBank/DDBJ databases">
        <title>Genome sequence of Clostridium beijerinckii strain 59B.</title>
        <authorList>
            <person name="Little G.T."/>
            <person name="Minton N.P."/>
        </authorList>
    </citation>
    <scope>NUCLEOTIDE SEQUENCE [LARGE SCALE GENOMIC DNA]</scope>
    <source>
        <strain evidence="11">59B</strain>
    </source>
</reference>